<organism evidence="1 2">
    <name type="scientific">Ceratodon purpureus</name>
    <name type="common">Fire moss</name>
    <name type="synonym">Dicranum purpureum</name>
    <dbReference type="NCBI Taxonomy" id="3225"/>
    <lineage>
        <taxon>Eukaryota</taxon>
        <taxon>Viridiplantae</taxon>
        <taxon>Streptophyta</taxon>
        <taxon>Embryophyta</taxon>
        <taxon>Bryophyta</taxon>
        <taxon>Bryophytina</taxon>
        <taxon>Bryopsida</taxon>
        <taxon>Dicranidae</taxon>
        <taxon>Pseudoditrichales</taxon>
        <taxon>Ditrichaceae</taxon>
        <taxon>Ceratodon</taxon>
    </lineage>
</organism>
<protein>
    <submittedName>
        <fullName evidence="1">Uncharacterized protein</fullName>
    </submittedName>
</protein>
<comment type="caution">
    <text evidence="1">The sequence shown here is derived from an EMBL/GenBank/DDBJ whole genome shotgun (WGS) entry which is preliminary data.</text>
</comment>
<proteinExistence type="predicted"/>
<dbReference type="Proteomes" id="UP000822688">
    <property type="component" value="Chromosome 3"/>
</dbReference>
<gene>
    <name evidence="1" type="ORF">KC19_3G266700</name>
</gene>
<keyword evidence="2" id="KW-1185">Reference proteome</keyword>
<evidence type="ECO:0000313" key="2">
    <source>
        <dbReference type="Proteomes" id="UP000822688"/>
    </source>
</evidence>
<reference evidence="1" key="1">
    <citation type="submission" date="2020-06" db="EMBL/GenBank/DDBJ databases">
        <title>WGS assembly of Ceratodon purpureus strain R40.</title>
        <authorList>
            <person name="Carey S.B."/>
            <person name="Jenkins J."/>
            <person name="Shu S."/>
            <person name="Lovell J.T."/>
            <person name="Sreedasyam A."/>
            <person name="Maumus F."/>
            <person name="Tiley G.P."/>
            <person name="Fernandez-Pozo N."/>
            <person name="Barry K."/>
            <person name="Chen C."/>
            <person name="Wang M."/>
            <person name="Lipzen A."/>
            <person name="Daum C."/>
            <person name="Saski C.A."/>
            <person name="Payton A.C."/>
            <person name="Mcbreen J.C."/>
            <person name="Conrad R.E."/>
            <person name="Kollar L.M."/>
            <person name="Olsson S."/>
            <person name="Huttunen S."/>
            <person name="Landis J.B."/>
            <person name="Wickett N.J."/>
            <person name="Johnson M.G."/>
            <person name="Rensing S.A."/>
            <person name="Grimwood J."/>
            <person name="Schmutz J."/>
            <person name="Mcdaniel S.F."/>
        </authorList>
    </citation>
    <scope>NUCLEOTIDE SEQUENCE</scope>
    <source>
        <strain evidence="1">R40</strain>
    </source>
</reference>
<name>A0A8T0IPT9_CERPU</name>
<sequence length="91" mass="10776">MTEIVKKDLIRFFDNHLQVPPSSLRPFDNTEPLQLTEMVMYCTIFVPNNVFNSLLRCTSIILHNTLHLYWQNGRLKIRRLGFLWGTHLNCT</sequence>
<evidence type="ECO:0000313" key="1">
    <source>
        <dbReference type="EMBL" id="KAG0585202.1"/>
    </source>
</evidence>
<dbReference type="EMBL" id="CM026423">
    <property type="protein sequence ID" value="KAG0585202.1"/>
    <property type="molecule type" value="Genomic_DNA"/>
</dbReference>
<accession>A0A8T0IPT9</accession>
<dbReference type="AlphaFoldDB" id="A0A8T0IPT9"/>